<keyword evidence="5" id="KW-1185">Reference proteome</keyword>
<dbReference type="PANTHER" id="PTHR11014:SF63">
    <property type="entry name" value="METALLOPEPTIDASE, PUTATIVE (AFU_ORTHOLOGUE AFUA_6G09600)-RELATED"/>
    <property type="match status" value="1"/>
</dbReference>
<feature type="binding site" evidence="1">
    <location>
        <position position="195"/>
    </location>
    <ligand>
        <name>Mn(2+)</name>
        <dbReference type="ChEBI" id="CHEBI:29035"/>
        <label>2</label>
    </ligand>
</feature>
<dbReference type="InterPro" id="IPR002933">
    <property type="entry name" value="Peptidase_M20"/>
</dbReference>
<dbReference type="NCBIfam" id="TIGR01891">
    <property type="entry name" value="amidohydrolases"/>
    <property type="match status" value="1"/>
</dbReference>
<dbReference type="PANTHER" id="PTHR11014">
    <property type="entry name" value="PEPTIDASE M20 FAMILY MEMBER"/>
    <property type="match status" value="1"/>
</dbReference>
<organism evidence="4 5">
    <name type="scientific">Krasilnikovia cinnamomea</name>
    <dbReference type="NCBI Taxonomy" id="349313"/>
    <lineage>
        <taxon>Bacteria</taxon>
        <taxon>Bacillati</taxon>
        <taxon>Actinomycetota</taxon>
        <taxon>Actinomycetes</taxon>
        <taxon>Micromonosporales</taxon>
        <taxon>Micromonosporaceae</taxon>
        <taxon>Krasilnikovia</taxon>
    </lineage>
</organism>
<dbReference type="RefSeq" id="WP_130509222.1">
    <property type="nucleotide sequence ID" value="NZ_SHKY01000001.1"/>
</dbReference>
<evidence type="ECO:0000313" key="5">
    <source>
        <dbReference type="Proteomes" id="UP000292564"/>
    </source>
</evidence>
<feature type="domain" description="Peptidase M20 dimerisation" evidence="3">
    <location>
        <begin position="218"/>
        <end position="312"/>
    </location>
</feature>
<name>A0A4Q7ZJ02_9ACTN</name>
<evidence type="ECO:0000256" key="1">
    <source>
        <dbReference type="PIRSR" id="PIRSR005962-1"/>
    </source>
</evidence>
<accession>A0A4Q7ZJ02</accession>
<dbReference type="EMBL" id="SHKY01000001">
    <property type="protein sequence ID" value="RZU50263.1"/>
    <property type="molecule type" value="Genomic_DNA"/>
</dbReference>
<comment type="cofactor">
    <cofactor evidence="1">
        <name>Mn(2+)</name>
        <dbReference type="ChEBI" id="CHEBI:29035"/>
    </cofactor>
    <text evidence="1">The Mn(2+) ion enhances activity.</text>
</comment>
<dbReference type="InterPro" id="IPR017439">
    <property type="entry name" value="Amidohydrolase"/>
</dbReference>
<dbReference type="AlphaFoldDB" id="A0A4Q7ZJ02"/>
<keyword evidence="1" id="KW-0464">Manganese</keyword>
<evidence type="ECO:0000256" key="2">
    <source>
        <dbReference type="SAM" id="MobiDB-lite"/>
    </source>
</evidence>
<dbReference type="Gene3D" id="3.30.70.360">
    <property type="match status" value="1"/>
</dbReference>
<feature type="binding site" evidence="1">
    <location>
        <position position="170"/>
    </location>
    <ligand>
        <name>Mn(2+)</name>
        <dbReference type="ChEBI" id="CHEBI:29035"/>
        <label>2</label>
    </ligand>
</feature>
<reference evidence="4 5" key="1">
    <citation type="submission" date="2019-02" db="EMBL/GenBank/DDBJ databases">
        <title>Sequencing the genomes of 1000 actinobacteria strains.</title>
        <authorList>
            <person name="Klenk H.-P."/>
        </authorList>
    </citation>
    <scope>NUCLEOTIDE SEQUENCE [LARGE SCALE GENOMIC DNA]</scope>
    <source>
        <strain evidence="4 5">DSM 45162</strain>
    </source>
</reference>
<proteinExistence type="predicted"/>
<comment type="caution">
    <text evidence="4">The sequence shown here is derived from an EMBL/GenBank/DDBJ whole genome shotgun (WGS) entry which is preliminary data.</text>
</comment>
<dbReference type="InterPro" id="IPR011650">
    <property type="entry name" value="Peptidase_M20_dimer"/>
</dbReference>
<feature type="compositionally biased region" description="Low complexity" evidence="2">
    <location>
        <begin position="1"/>
        <end position="19"/>
    </location>
</feature>
<evidence type="ECO:0000259" key="3">
    <source>
        <dbReference type="Pfam" id="PF07687"/>
    </source>
</evidence>
<dbReference type="Gene3D" id="3.40.630.10">
    <property type="entry name" value="Zn peptidases"/>
    <property type="match status" value="1"/>
</dbReference>
<dbReference type="SUPFAM" id="SSF53187">
    <property type="entry name" value="Zn-dependent exopeptidases"/>
    <property type="match status" value="1"/>
</dbReference>
<feature type="binding site" evidence="1">
    <location>
        <position position="394"/>
    </location>
    <ligand>
        <name>Mn(2+)</name>
        <dbReference type="ChEBI" id="CHEBI:29035"/>
        <label>2</label>
    </ligand>
</feature>
<feature type="binding site" evidence="1">
    <location>
        <position position="132"/>
    </location>
    <ligand>
        <name>Mn(2+)</name>
        <dbReference type="ChEBI" id="CHEBI:29035"/>
        <label>2</label>
    </ligand>
</feature>
<dbReference type="Pfam" id="PF01546">
    <property type="entry name" value="Peptidase_M20"/>
    <property type="match status" value="1"/>
</dbReference>
<dbReference type="InterPro" id="IPR036264">
    <property type="entry name" value="Bact_exopeptidase_dim_dom"/>
</dbReference>
<feature type="binding site" evidence="1">
    <location>
        <position position="134"/>
    </location>
    <ligand>
        <name>Mn(2+)</name>
        <dbReference type="ChEBI" id="CHEBI:29035"/>
        <label>2</label>
    </ligand>
</feature>
<sequence length="425" mass="44361">MTSALTVPGGTTTPTEPMSPAWPSPPPGADPLPGQLDRWLAARGAELVAIRRHIHAHPEPSHAEFETAALVARELAVAGLSPRLLPKGNGVICDIGSGDRVIAFRADLDALPLHDVKDVPYRSTVANVAHACGHDVHTTVLLGLGLALAKLEEQGELPGRIRLLFQPAEESVPSGAPEVIAAGGLKDVAAIYALHCYPQLPAGLVGVRSGPFTAAADTVTVTLTGPGGHTARPHLTADLVHALGRVIVDVPSLLGRRVDPRAGVSMVWGAVHAGEAFNAIPDEGHVRGTVRILNRDAWREAPELITQLIRDVVAATGAEADIRYERGVPPVINDRMAAAVIAGAAGAALGADHVVEAELSMGGEDFSFYLEHVPGAMIRLGTGIPGDKVRHDLHQADFDVDERCIGYGVRVLAHTALAALATGAF</sequence>
<dbReference type="OrthoDB" id="9777385at2"/>
<dbReference type="Pfam" id="PF07687">
    <property type="entry name" value="M20_dimer"/>
    <property type="match status" value="1"/>
</dbReference>
<dbReference type="GO" id="GO:0046872">
    <property type="term" value="F:metal ion binding"/>
    <property type="evidence" value="ECO:0007669"/>
    <property type="project" value="UniProtKB-KW"/>
</dbReference>
<dbReference type="SUPFAM" id="SSF55031">
    <property type="entry name" value="Bacterial exopeptidase dimerisation domain"/>
    <property type="match status" value="1"/>
</dbReference>
<evidence type="ECO:0000313" key="4">
    <source>
        <dbReference type="EMBL" id="RZU50263.1"/>
    </source>
</evidence>
<keyword evidence="1" id="KW-0479">Metal-binding</keyword>
<keyword evidence="4" id="KW-0378">Hydrolase</keyword>
<dbReference type="Proteomes" id="UP000292564">
    <property type="component" value="Unassembled WGS sequence"/>
</dbReference>
<feature type="region of interest" description="Disordered" evidence="2">
    <location>
        <begin position="1"/>
        <end position="34"/>
    </location>
</feature>
<dbReference type="PIRSF" id="PIRSF005962">
    <property type="entry name" value="Pept_M20D_amidohydro"/>
    <property type="match status" value="1"/>
</dbReference>
<dbReference type="GO" id="GO:0016787">
    <property type="term" value="F:hydrolase activity"/>
    <property type="evidence" value="ECO:0007669"/>
    <property type="project" value="UniProtKB-KW"/>
</dbReference>
<protein>
    <submittedName>
        <fullName evidence="4">Amidohydrolase</fullName>
    </submittedName>
</protein>
<gene>
    <name evidence="4" type="ORF">EV385_2030</name>
</gene>
<feature type="compositionally biased region" description="Pro residues" evidence="2">
    <location>
        <begin position="20"/>
        <end position="30"/>
    </location>
</feature>